<reference evidence="2" key="1">
    <citation type="submission" date="2022-07" db="EMBL/GenBank/DDBJ databases">
        <title>Phylogenomic reconstructions and comparative analyses of Kickxellomycotina fungi.</title>
        <authorList>
            <person name="Reynolds N.K."/>
            <person name="Stajich J.E."/>
            <person name="Barry K."/>
            <person name="Grigoriev I.V."/>
            <person name="Crous P."/>
            <person name="Smith M.E."/>
        </authorList>
    </citation>
    <scope>NUCLEOTIDE SEQUENCE</scope>
    <source>
        <strain evidence="2">NBRC 100468</strain>
    </source>
</reference>
<keyword evidence="3" id="KW-1185">Reference proteome</keyword>
<evidence type="ECO:0000256" key="1">
    <source>
        <dbReference type="SAM" id="SignalP"/>
    </source>
</evidence>
<proteinExistence type="predicted"/>
<keyword evidence="1" id="KW-0732">Signal</keyword>
<dbReference type="EMBL" id="JANBPU010000232">
    <property type="protein sequence ID" value="KAJ1913888.1"/>
    <property type="molecule type" value="Genomic_DNA"/>
</dbReference>
<feature type="chain" id="PRO_5040973541" evidence="1">
    <location>
        <begin position="27"/>
        <end position="114"/>
    </location>
</feature>
<organism evidence="2 3">
    <name type="scientific">Mycoemilia scoparia</name>
    <dbReference type="NCBI Taxonomy" id="417184"/>
    <lineage>
        <taxon>Eukaryota</taxon>
        <taxon>Fungi</taxon>
        <taxon>Fungi incertae sedis</taxon>
        <taxon>Zoopagomycota</taxon>
        <taxon>Kickxellomycotina</taxon>
        <taxon>Kickxellomycetes</taxon>
        <taxon>Kickxellales</taxon>
        <taxon>Kickxellaceae</taxon>
        <taxon>Mycoemilia</taxon>
    </lineage>
</organism>
<protein>
    <submittedName>
        <fullName evidence="2">Uncharacterized protein</fullName>
    </submittedName>
</protein>
<name>A0A9W7ZQL2_9FUNG</name>
<dbReference type="AlphaFoldDB" id="A0A9W7ZQL2"/>
<accession>A0A9W7ZQL2</accession>
<evidence type="ECO:0000313" key="2">
    <source>
        <dbReference type="EMBL" id="KAJ1913888.1"/>
    </source>
</evidence>
<evidence type="ECO:0000313" key="3">
    <source>
        <dbReference type="Proteomes" id="UP001150538"/>
    </source>
</evidence>
<sequence>MLFGYNNLALMTLAAISALTSLSTMALPMDGFPAIHGRCSAGKQGPLCVGNFKGDLTSWFTCSGVDAQPDIHYCPDTWFCNQAVLDANPWSQNPCNLKHLTDEEIRKQREREQA</sequence>
<gene>
    <name evidence="2" type="ORF">H4219_005015</name>
</gene>
<dbReference type="Proteomes" id="UP001150538">
    <property type="component" value="Unassembled WGS sequence"/>
</dbReference>
<comment type="caution">
    <text evidence="2">The sequence shown here is derived from an EMBL/GenBank/DDBJ whole genome shotgun (WGS) entry which is preliminary data.</text>
</comment>
<feature type="signal peptide" evidence="1">
    <location>
        <begin position="1"/>
        <end position="26"/>
    </location>
</feature>